<keyword evidence="6" id="KW-1185">Reference proteome</keyword>
<comment type="similarity">
    <text evidence="1">Belongs to the methyltransferase superfamily.</text>
</comment>
<proteinExistence type="inferred from homology"/>
<evidence type="ECO:0000256" key="1">
    <source>
        <dbReference type="ARBA" id="ARBA00008361"/>
    </source>
</evidence>
<keyword evidence="2 5" id="KW-0489">Methyltransferase</keyword>
<feature type="domain" description="Methyltransferase type 11" evidence="4">
    <location>
        <begin position="39"/>
        <end position="131"/>
    </location>
</feature>
<reference evidence="5 6" key="1">
    <citation type="submission" date="2020-12" db="EMBL/GenBank/DDBJ databases">
        <title>HMF7856_wgs.fasta genome submission.</title>
        <authorList>
            <person name="Kang H."/>
            <person name="Kim H."/>
            <person name="Joh K."/>
        </authorList>
    </citation>
    <scope>NUCLEOTIDE SEQUENCE [LARGE SCALE GENOMIC DNA]</scope>
    <source>
        <strain evidence="5 6">HMF7856</strain>
    </source>
</reference>
<dbReference type="EMBL" id="CP066775">
    <property type="protein sequence ID" value="QQL50195.1"/>
    <property type="molecule type" value="Genomic_DNA"/>
</dbReference>
<protein>
    <submittedName>
        <fullName evidence="5">Class I SAM-dependent methyltransferase</fullName>
    </submittedName>
</protein>
<dbReference type="GO" id="GO:0032259">
    <property type="term" value="P:methylation"/>
    <property type="evidence" value="ECO:0007669"/>
    <property type="project" value="UniProtKB-KW"/>
</dbReference>
<evidence type="ECO:0000256" key="2">
    <source>
        <dbReference type="ARBA" id="ARBA00022603"/>
    </source>
</evidence>
<gene>
    <name evidence="5" type="ORF">GO620_001715</name>
</gene>
<sequence length="287" mass="31681">MEEVWTGERLETFISNETTIEHLHRYGLALMICVNKDVLDIASGEGYGSNLLSGVAQSVTGVDISGEAVTAAAKKYLKSNLKFKQGSAALIPLADASIDVVVSFETIEHHDQHQEMIAEIKRVLKPSGVLLMSSPDKKYYSDMPGYNNPYHVKELYFEQFKALINANFSFSSFLSQKIVTGSLIIPEHPASGFDQLDGDYNTILREPGFNAVYNLCLASDKELANVFPVSLFDGSAINRILVSTAVKNAADHATKQTEQRFKTSGSYKIGRMLSAPLRLFRSELKSE</sequence>
<dbReference type="SUPFAM" id="SSF53335">
    <property type="entry name" value="S-adenosyl-L-methionine-dependent methyltransferases"/>
    <property type="match status" value="1"/>
</dbReference>
<dbReference type="Proteomes" id="UP000429232">
    <property type="component" value="Chromosome"/>
</dbReference>
<keyword evidence="3 5" id="KW-0808">Transferase</keyword>
<dbReference type="Gene3D" id="3.40.50.150">
    <property type="entry name" value="Vaccinia Virus protein VP39"/>
    <property type="match status" value="1"/>
</dbReference>
<dbReference type="PANTHER" id="PTHR44942:SF4">
    <property type="entry name" value="METHYLTRANSFERASE TYPE 11 DOMAIN-CONTAINING PROTEIN"/>
    <property type="match status" value="1"/>
</dbReference>
<dbReference type="PANTHER" id="PTHR44942">
    <property type="entry name" value="METHYLTRANSF_11 DOMAIN-CONTAINING PROTEIN"/>
    <property type="match status" value="1"/>
</dbReference>
<accession>A0A6I4HUE0</accession>
<dbReference type="GO" id="GO:0008757">
    <property type="term" value="F:S-adenosylmethionine-dependent methyltransferase activity"/>
    <property type="evidence" value="ECO:0007669"/>
    <property type="project" value="InterPro"/>
</dbReference>
<evidence type="ECO:0000313" key="5">
    <source>
        <dbReference type="EMBL" id="QQL50195.1"/>
    </source>
</evidence>
<dbReference type="CDD" id="cd02440">
    <property type="entry name" value="AdoMet_MTases"/>
    <property type="match status" value="1"/>
</dbReference>
<dbReference type="InterPro" id="IPR051052">
    <property type="entry name" value="Diverse_substrate_MTase"/>
</dbReference>
<dbReference type="InterPro" id="IPR029063">
    <property type="entry name" value="SAM-dependent_MTases_sf"/>
</dbReference>
<evidence type="ECO:0000313" key="6">
    <source>
        <dbReference type="Proteomes" id="UP000429232"/>
    </source>
</evidence>
<organism evidence="5 6">
    <name type="scientific">Mucilaginibacter ginkgonis</name>
    <dbReference type="NCBI Taxonomy" id="2682091"/>
    <lineage>
        <taxon>Bacteria</taxon>
        <taxon>Pseudomonadati</taxon>
        <taxon>Bacteroidota</taxon>
        <taxon>Sphingobacteriia</taxon>
        <taxon>Sphingobacteriales</taxon>
        <taxon>Sphingobacteriaceae</taxon>
        <taxon>Mucilaginibacter</taxon>
    </lineage>
</organism>
<dbReference type="KEGG" id="mgik:GO620_001715"/>
<dbReference type="InterPro" id="IPR013216">
    <property type="entry name" value="Methyltransf_11"/>
</dbReference>
<evidence type="ECO:0000259" key="4">
    <source>
        <dbReference type="Pfam" id="PF08241"/>
    </source>
</evidence>
<dbReference type="RefSeq" id="WP_157522823.1">
    <property type="nucleotide sequence ID" value="NZ_CP066775.1"/>
</dbReference>
<dbReference type="AlphaFoldDB" id="A0A6I4HUE0"/>
<evidence type="ECO:0000256" key="3">
    <source>
        <dbReference type="ARBA" id="ARBA00022679"/>
    </source>
</evidence>
<name>A0A6I4HUE0_9SPHI</name>
<dbReference type="Pfam" id="PF08241">
    <property type="entry name" value="Methyltransf_11"/>
    <property type="match status" value="1"/>
</dbReference>